<keyword evidence="3" id="KW-0804">Transcription</keyword>
<dbReference type="SUPFAM" id="SSF46785">
    <property type="entry name" value="Winged helix' DNA-binding domain"/>
    <property type="match status" value="1"/>
</dbReference>
<dbReference type="InterPro" id="IPR014757">
    <property type="entry name" value="Tscrpt_reg_IclR_C"/>
</dbReference>
<dbReference type="Pfam" id="PF01614">
    <property type="entry name" value="IclR_C"/>
    <property type="match status" value="1"/>
</dbReference>
<evidence type="ECO:0000256" key="2">
    <source>
        <dbReference type="ARBA" id="ARBA00023125"/>
    </source>
</evidence>
<evidence type="ECO:0000259" key="5">
    <source>
        <dbReference type="PROSITE" id="PS51077"/>
    </source>
</evidence>
<dbReference type="Pfam" id="PF09339">
    <property type="entry name" value="HTH_IclR"/>
    <property type="match status" value="1"/>
</dbReference>
<dbReference type="InterPro" id="IPR036388">
    <property type="entry name" value="WH-like_DNA-bd_sf"/>
</dbReference>
<feature type="domain" description="IclR-ED" evidence="6">
    <location>
        <begin position="78"/>
        <end position="269"/>
    </location>
</feature>
<keyword evidence="1" id="KW-0805">Transcription regulation</keyword>
<dbReference type="InterPro" id="IPR050707">
    <property type="entry name" value="HTH_MetabolicPath_Reg"/>
</dbReference>
<feature type="domain" description="HTH iclR-type" evidence="5">
    <location>
        <begin position="16"/>
        <end position="77"/>
    </location>
</feature>
<evidence type="ECO:0000259" key="6">
    <source>
        <dbReference type="PROSITE" id="PS51078"/>
    </source>
</evidence>
<dbReference type="Gene3D" id="3.30.450.40">
    <property type="match status" value="1"/>
</dbReference>
<organism evidence="7 8">
    <name type="scientific">Pseudarthrobacter siccitolerans</name>
    <dbReference type="NCBI Taxonomy" id="861266"/>
    <lineage>
        <taxon>Bacteria</taxon>
        <taxon>Bacillati</taxon>
        <taxon>Actinomycetota</taxon>
        <taxon>Actinomycetes</taxon>
        <taxon>Micrococcales</taxon>
        <taxon>Micrococcaceae</taxon>
        <taxon>Pseudarthrobacter</taxon>
    </lineage>
</organism>
<dbReference type="EMBL" id="JAUSXB010000001">
    <property type="protein sequence ID" value="MDQ0674490.1"/>
    <property type="molecule type" value="Genomic_DNA"/>
</dbReference>
<dbReference type="SUPFAM" id="SSF55781">
    <property type="entry name" value="GAF domain-like"/>
    <property type="match status" value="1"/>
</dbReference>
<dbReference type="InterPro" id="IPR029016">
    <property type="entry name" value="GAF-like_dom_sf"/>
</dbReference>
<dbReference type="SMART" id="SM00346">
    <property type="entry name" value="HTH_ICLR"/>
    <property type="match status" value="1"/>
</dbReference>
<evidence type="ECO:0000256" key="4">
    <source>
        <dbReference type="SAM" id="MobiDB-lite"/>
    </source>
</evidence>
<evidence type="ECO:0000256" key="1">
    <source>
        <dbReference type="ARBA" id="ARBA00023015"/>
    </source>
</evidence>
<feature type="region of interest" description="Disordered" evidence="4">
    <location>
        <begin position="268"/>
        <end position="289"/>
    </location>
</feature>
<evidence type="ECO:0000313" key="8">
    <source>
        <dbReference type="Proteomes" id="UP001236806"/>
    </source>
</evidence>
<dbReference type="PANTHER" id="PTHR30136:SF24">
    <property type="entry name" value="HTH-TYPE TRANSCRIPTIONAL REPRESSOR ALLR"/>
    <property type="match status" value="1"/>
</dbReference>
<dbReference type="GO" id="GO:0003677">
    <property type="term" value="F:DNA binding"/>
    <property type="evidence" value="ECO:0007669"/>
    <property type="project" value="UniProtKB-KW"/>
</dbReference>
<dbReference type="Gene3D" id="1.10.10.10">
    <property type="entry name" value="Winged helix-like DNA-binding domain superfamily/Winged helix DNA-binding domain"/>
    <property type="match status" value="1"/>
</dbReference>
<feature type="region of interest" description="Disordered" evidence="4">
    <location>
        <begin position="171"/>
        <end position="190"/>
    </location>
</feature>
<dbReference type="InterPro" id="IPR005471">
    <property type="entry name" value="Tscrpt_reg_IclR_N"/>
</dbReference>
<dbReference type="PANTHER" id="PTHR30136">
    <property type="entry name" value="HELIX-TURN-HELIX TRANSCRIPTIONAL REGULATOR, ICLR FAMILY"/>
    <property type="match status" value="1"/>
</dbReference>
<keyword evidence="8" id="KW-1185">Reference proteome</keyword>
<dbReference type="Proteomes" id="UP001236806">
    <property type="component" value="Unassembled WGS sequence"/>
</dbReference>
<comment type="caution">
    <text evidence="7">The sequence shown here is derived from an EMBL/GenBank/DDBJ whole genome shotgun (WGS) entry which is preliminary data.</text>
</comment>
<gene>
    <name evidence="7" type="ORF">QFZ36_002051</name>
</gene>
<evidence type="ECO:0000256" key="3">
    <source>
        <dbReference type="ARBA" id="ARBA00023163"/>
    </source>
</evidence>
<accession>A0ABU0PKI9</accession>
<proteinExistence type="predicted"/>
<dbReference type="InterPro" id="IPR036390">
    <property type="entry name" value="WH_DNA-bd_sf"/>
</dbReference>
<evidence type="ECO:0000313" key="7">
    <source>
        <dbReference type="EMBL" id="MDQ0674490.1"/>
    </source>
</evidence>
<dbReference type="RefSeq" id="WP_306636097.1">
    <property type="nucleotide sequence ID" value="NZ_JAUSXB010000001.1"/>
</dbReference>
<feature type="compositionally biased region" description="Basic and acidic residues" evidence="4">
    <location>
        <begin position="175"/>
        <end position="189"/>
    </location>
</feature>
<protein>
    <submittedName>
        <fullName evidence="7">DNA-binding IclR family transcriptional regulator</fullName>
    </submittedName>
</protein>
<name>A0ABU0PKI9_9MICC</name>
<keyword evidence="2 7" id="KW-0238">DNA-binding</keyword>
<dbReference type="PROSITE" id="PS51078">
    <property type="entry name" value="ICLR_ED"/>
    <property type="match status" value="1"/>
</dbReference>
<dbReference type="PROSITE" id="PS51077">
    <property type="entry name" value="HTH_ICLR"/>
    <property type="match status" value="1"/>
</dbReference>
<sequence>MAGAGGARGLREGPGQPVVVRALSLLEQFTERRRALSLSELARLAGLAPATALRLVRHLTEWGALERLEDGRYVVGVRLWEVASLSPRGHGVRQIALPYLEDLYEVTRHHVLLSVREGRDAVLIDRLSSRHATEVAYRVGGRMPLRTTAVGQVLLAYSTPGVLEELLAQPAGAEQRAEQGTEPEAERGAGELPAADLRAVLAGVKQSGAAVVRRTQPSRTVSVAAPIYSAGGEVLAALSIVVPDAVTPAHELVPLVRAAARAISRSLGHQPTASGAWRHPSREAGALPA</sequence>
<reference evidence="7 8" key="1">
    <citation type="submission" date="2023-07" db="EMBL/GenBank/DDBJ databases">
        <title>Comparative genomics of wheat-associated soil bacteria to identify genetic determinants of phenazine resistance.</title>
        <authorList>
            <person name="Mouncey N."/>
        </authorList>
    </citation>
    <scope>NUCLEOTIDE SEQUENCE [LARGE SCALE GENOMIC DNA]</scope>
    <source>
        <strain evidence="7 8">W1I3</strain>
    </source>
</reference>